<keyword evidence="3" id="KW-0479">Metal-binding</keyword>
<dbReference type="FunFam" id="3.30.160.60:FF:000646">
    <property type="entry name" value="Myeloid zinc finger 1"/>
    <property type="match status" value="1"/>
</dbReference>
<dbReference type="PANTHER" id="PTHR24404">
    <property type="entry name" value="ZINC FINGER PROTEIN"/>
    <property type="match status" value="1"/>
</dbReference>
<keyword evidence="8" id="KW-0238">DNA-binding</keyword>
<keyword evidence="7" id="KW-0805">Transcription regulation</keyword>
<dbReference type="FunFam" id="3.30.160.60:FF:000352">
    <property type="entry name" value="zinc finger protein 3 homolog"/>
    <property type="match status" value="1"/>
</dbReference>
<dbReference type="FunFam" id="3.30.160.60:FF:000446">
    <property type="entry name" value="Zinc finger protein"/>
    <property type="match status" value="1"/>
</dbReference>
<dbReference type="AlphaFoldDB" id="A0AAE1ZFM9"/>
<proteinExistence type="inferred from homology"/>
<feature type="region of interest" description="Disordered" evidence="12">
    <location>
        <begin position="106"/>
        <end position="127"/>
    </location>
</feature>
<dbReference type="Pfam" id="PF13912">
    <property type="entry name" value="zf-C2H2_6"/>
    <property type="match status" value="2"/>
</dbReference>
<feature type="domain" description="C2H2-type" evidence="13">
    <location>
        <begin position="411"/>
        <end position="438"/>
    </location>
</feature>
<comment type="subcellular location">
    <subcellularLocation>
        <location evidence="1">Nucleus</location>
    </subcellularLocation>
</comment>
<evidence type="ECO:0000256" key="1">
    <source>
        <dbReference type="ARBA" id="ARBA00004123"/>
    </source>
</evidence>
<accession>A0AAE1ZFM9</accession>
<dbReference type="Pfam" id="PF00096">
    <property type="entry name" value="zf-C2H2"/>
    <property type="match status" value="4"/>
</dbReference>
<dbReference type="PROSITE" id="PS50157">
    <property type="entry name" value="ZINC_FINGER_C2H2_2"/>
    <property type="match status" value="8"/>
</dbReference>
<keyword evidence="6" id="KW-0862">Zinc</keyword>
<feature type="domain" description="C2H2-type" evidence="13">
    <location>
        <begin position="383"/>
        <end position="411"/>
    </location>
</feature>
<dbReference type="EMBL" id="JALJAT010000002">
    <property type="protein sequence ID" value="KAK4472604.1"/>
    <property type="molecule type" value="Genomic_DNA"/>
</dbReference>
<evidence type="ECO:0000259" key="13">
    <source>
        <dbReference type="PROSITE" id="PS50157"/>
    </source>
</evidence>
<dbReference type="GO" id="GO:0005634">
    <property type="term" value="C:nucleus"/>
    <property type="evidence" value="ECO:0007669"/>
    <property type="project" value="UniProtKB-SubCell"/>
</dbReference>
<evidence type="ECO:0000256" key="4">
    <source>
        <dbReference type="ARBA" id="ARBA00022737"/>
    </source>
</evidence>
<keyword evidence="15" id="KW-1185">Reference proteome</keyword>
<feature type="region of interest" description="Disordered" evidence="12">
    <location>
        <begin position="21"/>
        <end position="40"/>
    </location>
</feature>
<reference evidence="14" key="1">
    <citation type="submission" date="2022-04" db="EMBL/GenBank/DDBJ databases">
        <authorList>
            <person name="Xu L."/>
            <person name="Lv Z."/>
        </authorList>
    </citation>
    <scope>NUCLEOTIDE SEQUENCE</scope>
    <source>
        <strain evidence="14">LV_2022a</strain>
    </source>
</reference>
<name>A0AAE1ZFM9_SCHME</name>
<dbReference type="Proteomes" id="UP001292079">
    <property type="component" value="Unassembled WGS sequence"/>
</dbReference>
<evidence type="ECO:0000256" key="12">
    <source>
        <dbReference type="SAM" id="MobiDB-lite"/>
    </source>
</evidence>
<dbReference type="GO" id="GO:0008270">
    <property type="term" value="F:zinc ion binding"/>
    <property type="evidence" value="ECO:0007669"/>
    <property type="project" value="UniProtKB-KW"/>
</dbReference>
<dbReference type="PROSITE" id="PS00028">
    <property type="entry name" value="ZINC_FINGER_C2H2_1"/>
    <property type="match status" value="8"/>
</dbReference>
<evidence type="ECO:0000256" key="8">
    <source>
        <dbReference type="ARBA" id="ARBA00023125"/>
    </source>
</evidence>
<protein>
    <recommendedName>
        <fullName evidence="13">C2H2-type domain-containing protein</fullName>
    </recommendedName>
</protein>
<evidence type="ECO:0000256" key="2">
    <source>
        <dbReference type="ARBA" id="ARBA00006991"/>
    </source>
</evidence>
<keyword evidence="9" id="KW-0804">Transcription</keyword>
<dbReference type="FunFam" id="3.30.160.60:FF:000100">
    <property type="entry name" value="Zinc finger 45-like"/>
    <property type="match status" value="1"/>
</dbReference>
<dbReference type="Gene3D" id="3.30.160.60">
    <property type="entry name" value="Classic Zinc Finger"/>
    <property type="match status" value="6"/>
</dbReference>
<dbReference type="InterPro" id="IPR050589">
    <property type="entry name" value="Ikaros_C2H2-ZF"/>
</dbReference>
<evidence type="ECO:0000256" key="5">
    <source>
        <dbReference type="ARBA" id="ARBA00022771"/>
    </source>
</evidence>
<gene>
    <name evidence="14" type="ORF">MN116_003841</name>
</gene>
<evidence type="ECO:0000256" key="9">
    <source>
        <dbReference type="ARBA" id="ARBA00023163"/>
    </source>
</evidence>
<comment type="similarity">
    <text evidence="2">Belongs to the krueppel C2H2-type zinc-finger protein family.</text>
</comment>
<evidence type="ECO:0000256" key="10">
    <source>
        <dbReference type="ARBA" id="ARBA00023242"/>
    </source>
</evidence>
<feature type="domain" description="C2H2-type" evidence="13">
    <location>
        <begin position="355"/>
        <end position="383"/>
    </location>
</feature>
<keyword evidence="5 11" id="KW-0863">Zinc-finger</keyword>
<feature type="domain" description="C2H2-type" evidence="13">
    <location>
        <begin position="494"/>
        <end position="521"/>
    </location>
</feature>
<dbReference type="GO" id="GO:0006357">
    <property type="term" value="P:regulation of transcription by RNA polymerase II"/>
    <property type="evidence" value="ECO:0007669"/>
    <property type="project" value="TreeGrafter"/>
</dbReference>
<keyword evidence="10" id="KW-0539">Nucleus</keyword>
<dbReference type="InterPro" id="IPR013087">
    <property type="entry name" value="Znf_C2H2_type"/>
</dbReference>
<dbReference type="FunFam" id="3.30.160.60:FF:001480">
    <property type="entry name" value="Si:cabz01071911.3"/>
    <property type="match status" value="1"/>
</dbReference>
<evidence type="ECO:0000256" key="11">
    <source>
        <dbReference type="PROSITE-ProRule" id="PRU00042"/>
    </source>
</evidence>
<comment type="caution">
    <text evidence="14">The sequence shown here is derived from an EMBL/GenBank/DDBJ whole genome shotgun (WGS) entry which is preliminary data.</text>
</comment>
<dbReference type="GO" id="GO:0000978">
    <property type="term" value="F:RNA polymerase II cis-regulatory region sequence-specific DNA binding"/>
    <property type="evidence" value="ECO:0007669"/>
    <property type="project" value="TreeGrafter"/>
</dbReference>
<organism evidence="14 15">
    <name type="scientific">Schistosoma mekongi</name>
    <name type="common">Parasitic worm</name>
    <dbReference type="NCBI Taxonomy" id="38744"/>
    <lineage>
        <taxon>Eukaryota</taxon>
        <taxon>Metazoa</taxon>
        <taxon>Spiralia</taxon>
        <taxon>Lophotrochozoa</taxon>
        <taxon>Platyhelminthes</taxon>
        <taxon>Trematoda</taxon>
        <taxon>Digenea</taxon>
        <taxon>Strigeidida</taxon>
        <taxon>Schistosomatoidea</taxon>
        <taxon>Schistosomatidae</taxon>
        <taxon>Schistosoma</taxon>
    </lineage>
</organism>
<sequence>MFHSLVRMFCGEVETEELSNINVEDDSGIQTSSPSSSSTSCGCIVNNASNLIHSNKISSRILEDAALKLWSNLNLDRISFNNELLKLTTKLHENLATVAGSLRQHHQHLPPPQYHHNHYSDESNHDNNSNNRLIQILSLSNLKAHPSTSSLCSTATTSSSIKHDTVQISANNVPETTATIANTTTNIPLSLTNYPTVSQLAHFASAANIFNSAAVDLCCSRNFYAVQQDEQTSFNYNTDSQANINKILTSAITNATVTPNNLSSTSTTTPVNNTAVHLTDNCFQKQADNCNMKVNNNISHQEQISSNLPKKQYQQQQNKQLDFTEFQNEEINKSDELKHSKLSTVGLIRTKQTLYCCTICRQRFHSNTGLRRHNLALHATKAMKCDQCVKVFRHQTALSDHKKRVHGPREYICGICSADFATETYLRSHVRIHDEKRFICLECKHGFSNPSDLKNHMRIHNDEKPFECEVCGKAFRHVSGFYAHIRIHTGETPYQCELCAKKFSNASNFRMHRRVHTKEMQFRCQTCGKEFIQPSNYSRHLRIHTKERPYSCNLCSAEFLYSTSLKRHQQRHHGLELLRCQSCQKTFLNETCLIRHRTGCELRACVKTADEELYTHLL</sequence>
<evidence type="ECO:0000313" key="15">
    <source>
        <dbReference type="Proteomes" id="UP001292079"/>
    </source>
</evidence>
<evidence type="ECO:0000256" key="6">
    <source>
        <dbReference type="ARBA" id="ARBA00022833"/>
    </source>
</evidence>
<dbReference type="GO" id="GO:0003700">
    <property type="term" value="F:DNA-binding transcription factor activity"/>
    <property type="evidence" value="ECO:0007669"/>
    <property type="project" value="TreeGrafter"/>
</dbReference>
<evidence type="ECO:0000256" key="7">
    <source>
        <dbReference type="ARBA" id="ARBA00023015"/>
    </source>
</evidence>
<dbReference type="PANTHER" id="PTHR24404:SF114">
    <property type="entry name" value="KLUMPFUSS, ISOFORM B-RELATED"/>
    <property type="match status" value="1"/>
</dbReference>
<evidence type="ECO:0000256" key="3">
    <source>
        <dbReference type="ARBA" id="ARBA00022723"/>
    </source>
</evidence>
<reference evidence="14" key="2">
    <citation type="journal article" date="2023" name="Infect Dis Poverty">
        <title>Chromosome-scale genome of the human blood fluke Schistosoma mekongi and its implications for public health.</title>
        <authorList>
            <person name="Zhou M."/>
            <person name="Xu L."/>
            <person name="Xu D."/>
            <person name="Chen W."/>
            <person name="Khan J."/>
            <person name="Hu Y."/>
            <person name="Huang H."/>
            <person name="Wei H."/>
            <person name="Zhang Y."/>
            <person name="Chusongsang P."/>
            <person name="Tanasarnprasert K."/>
            <person name="Hu X."/>
            <person name="Limpanont Y."/>
            <person name="Lv Z."/>
        </authorList>
    </citation>
    <scope>NUCLEOTIDE SEQUENCE</scope>
    <source>
        <strain evidence="14">LV_2022a</strain>
    </source>
</reference>
<dbReference type="SUPFAM" id="SSF57667">
    <property type="entry name" value="beta-beta-alpha zinc fingers"/>
    <property type="match status" value="5"/>
</dbReference>
<evidence type="ECO:0000313" key="14">
    <source>
        <dbReference type="EMBL" id="KAK4472604.1"/>
    </source>
</evidence>
<feature type="domain" description="C2H2-type" evidence="13">
    <location>
        <begin position="522"/>
        <end position="549"/>
    </location>
</feature>
<keyword evidence="4" id="KW-0677">Repeat</keyword>
<feature type="compositionally biased region" description="Low complexity" evidence="12">
    <location>
        <begin position="31"/>
        <end position="40"/>
    </location>
</feature>
<dbReference type="SMART" id="SM00355">
    <property type="entry name" value="ZnF_C2H2"/>
    <property type="match status" value="9"/>
</dbReference>
<dbReference type="InterPro" id="IPR036236">
    <property type="entry name" value="Znf_C2H2_sf"/>
</dbReference>
<feature type="domain" description="C2H2-type" evidence="13">
    <location>
        <begin position="466"/>
        <end position="493"/>
    </location>
</feature>
<feature type="domain" description="C2H2-type" evidence="13">
    <location>
        <begin position="438"/>
        <end position="465"/>
    </location>
</feature>
<feature type="domain" description="C2H2-type" evidence="13">
    <location>
        <begin position="550"/>
        <end position="577"/>
    </location>
</feature>